<sequence>MNLGTSKSSKYNGVILGIVGLVIVYIITSKKIVIQFPISQWQNKAGDRVKSCNYGVGKWVPENITRPFYSGSKCRRWLSPAMNCNMMPKRKDFSYQWFRWQPDNCHVPDFDHRSFLKRMKNKTIAFVGDSLGRQQFQSLMCMATDGGRLSTKDVGTEYNFVKSKDALVKGSCAYRIRISNTTIVFHGTRTLCEMKPSSDDYMAVHIDRIDPFISQFLHKIHVLVLNTKHHWTPWTMKRDKWVVHVNGSPVKDKKLTTASNARNFAVSSAIHWLDSQLSRHPGLNVFFRSFSPNQFSNGDWNTGTCNNLNPLLHGDRTFSGNSSYDTPAINAITQLPASGVKLLDVTGLSILRDEAHVSKFGIHRYDCLHWCLPGIPDEWNNLLFAQI</sequence>
<feature type="domain" description="Trichome birefringence-like N-terminal" evidence="10">
    <location>
        <begin position="50"/>
        <end position="106"/>
    </location>
</feature>
<evidence type="ECO:0000256" key="5">
    <source>
        <dbReference type="ARBA" id="ARBA00022989"/>
    </source>
</evidence>
<dbReference type="GO" id="GO:1990538">
    <property type="term" value="F:xylan O-acetyltransferase activity"/>
    <property type="evidence" value="ECO:0007669"/>
    <property type="project" value="UniProtKB-ARBA"/>
</dbReference>
<name>A0A0K9PH44_ZOSMR</name>
<evidence type="ECO:0000313" key="12">
    <source>
        <dbReference type="Proteomes" id="UP000036987"/>
    </source>
</evidence>
<evidence type="ECO:0000256" key="8">
    <source>
        <dbReference type="SAM" id="Phobius"/>
    </source>
</evidence>
<comment type="caution">
    <text evidence="11">The sequence shown here is derived from an EMBL/GenBank/DDBJ whole genome shotgun (WGS) entry which is preliminary data.</text>
</comment>
<gene>
    <name evidence="11" type="ORF">ZOSMA_23G00400</name>
</gene>
<dbReference type="PANTHER" id="PTHR32285:SF235">
    <property type="entry name" value="PROTEIN TRICHOME BIREFRINGENCE-LIKE 16"/>
    <property type="match status" value="1"/>
</dbReference>
<dbReference type="PANTHER" id="PTHR32285">
    <property type="entry name" value="PROTEIN TRICHOME BIREFRINGENCE-LIKE 9-RELATED"/>
    <property type="match status" value="1"/>
</dbReference>
<dbReference type="InterPro" id="IPR029962">
    <property type="entry name" value="TBL"/>
</dbReference>
<dbReference type="GO" id="GO:0010411">
    <property type="term" value="P:xyloglucan metabolic process"/>
    <property type="evidence" value="ECO:0000318"/>
    <property type="project" value="GO_Central"/>
</dbReference>
<comment type="similarity">
    <text evidence="2">Belongs to the PC-esterase family. TBL subfamily.</text>
</comment>
<keyword evidence="5 8" id="KW-1133">Transmembrane helix</keyword>
<dbReference type="OrthoDB" id="630188at2759"/>
<dbReference type="GO" id="GO:0000139">
    <property type="term" value="C:Golgi membrane"/>
    <property type="evidence" value="ECO:0007669"/>
    <property type="project" value="UniProtKB-SubCell"/>
</dbReference>
<dbReference type="GO" id="GO:0045492">
    <property type="term" value="P:xylan biosynthetic process"/>
    <property type="evidence" value="ECO:0000318"/>
    <property type="project" value="GO_Central"/>
</dbReference>
<dbReference type="InterPro" id="IPR026057">
    <property type="entry name" value="TBL_C"/>
</dbReference>
<reference evidence="12" key="1">
    <citation type="journal article" date="2016" name="Nature">
        <title>The genome of the seagrass Zostera marina reveals angiosperm adaptation to the sea.</title>
        <authorList>
            <person name="Olsen J.L."/>
            <person name="Rouze P."/>
            <person name="Verhelst B."/>
            <person name="Lin Y.-C."/>
            <person name="Bayer T."/>
            <person name="Collen J."/>
            <person name="Dattolo E."/>
            <person name="De Paoli E."/>
            <person name="Dittami S."/>
            <person name="Maumus F."/>
            <person name="Michel G."/>
            <person name="Kersting A."/>
            <person name="Lauritano C."/>
            <person name="Lohaus R."/>
            <person name="Toepel M."/>
            <person name="Tonon T."/>
            <person name="Vanneste K."/>
            <person name="Amirebrahimi M."/>
            <person name="Brakel J."/>
            <person name="Bostroem C."/>
            <person name="Chovatia M."/>
            <person name="Grimwood J."/>
            <person name="Jenkins J.W."/>
            <person name="Jueterbock A."/>
            <person name="Mraz A."/>
            <person name="Stam W.T."/>
            <person name="Tice H."/>
            <person name="Bornberg-Bauer E."/>
            <person name="Green P.J."/>
            <person name="Pearson G.A."/>
            <person name="Procaccini G."/>
            <person name="Duarte C.M."/>
            <person name="Schmutz J."/>
            <person name="Reusch T.B.H."/>
            <person name="Van de Peer Y."/>
        </authorList>
    </citation>
    <scope>NUCLEOTIDE SEQUENCE [LARGE SCALE GENOMIC DNA]</scope>
    <source>
        <strain evidence="12">cv. Finnish</strain>
    </source>
</reference>
<dbReference type="GO" id="GO:0009834">
    <property type="term" value="P:plant-type secondary cell wall biogenesis"/>
    <property type="evidence" value="ECO:0000318"/>
    <property type="project" value="GO_Central"/>
</dbReference>
<dbReference type="Proteomes" id="UP000036987">
    <property type="component" value="Unassembled WGS sequence"/>
</dbReference>
<dbReference type="Pfam" id="PF14416">
    <property type="entry name" value="PMR5N"/>
    <property type="match status" value="1"/>
</dbReference>
<keyword evidence="4" id="KW-0735">Signal-anchor</keyword>
<evidence type="ECO:0000313" key="11">
    <source>
        <dbReference type="EMBL" id="KMZ68388.1"/>
    </source>
</evidence>
<evidence type="ECO:0000256" key="7">
    <source>
        <dbReference type="ARBA" id="ARBA00023136"/>
    </source>
</evidence>
<evidence type="ECO:0000256" key="1">
    <source>
        <dbReference type="ARBA" id="ARBA00004323"/>
    </source>
</evidence>
<evidence type="ECO:0000259" key="9">
    <source>
        <dbReference type="Pfam" id="PF13839"/>
    </source>
</evidence>
<keyword evidence="12" id="KW-1185">Reference proteome</keyword>
<feature type="domain" description="Trichome birefringence-like C-terminal" evidence="9">
    <location>
        <begin position="107"/>
        <end position="385"/>
    </location>
</feature>
<evidence type="ECO:0000259" key="10">
    <source>
        <dbReference type="Pfam" id="PF14416"/>
    </source>
</evidence>
<feature type="transmembrane region" description="Helical" evidence="8">
    <location>
        <begin position="12"/>
        <end position="28"/>
    </location>
</feature>
<dbReference type="EMBL" id="LFYR01000839">
    <property type="protein sequence ID" value="KMZ68388.1"/>
    <property type="molecule type" value="Genomic_DNA"/>
</dbReference>
<dbReference type="GO" id="GO:0005794">
    <property type="term" value="C:Golgi apparatus"/>
    <property type="evidence" value="ECO:0000318"/>
    <property type="project" value="GO_Central"/>
</dbReference>
<evidence type="ECO:0000256" key="2">
    <source>
        <dbReference type="ARBA" id="ARBA00007727"/>
    </source>
</evidence>
<comment type="subcellular location">
    <subcellularLocation>
        <location evidence="1">Golgi apparatus membrane</location>
        <topology evidence="1">Single-pass type II membrane protein</topology>
    </subcellularLocation>
</comment>
<dbReference type="AlphaFoldDB" id="A0A0K9PH44"/>
<keyword evidence="3 8" id="KW-0812">Transmembrane</keyword>
<evidence type="ECO:0000256" key="4">
    <source>
        <dbReference type="ARBA" id="ARBA00022968"/>
    </source>
</evidence>
<organism evidence="11 12">
    <name type="scientific">Zostera marina</name>
    <name type="common">Eelgrass</name>
    <dbReference type="NCBI Taxonomy" id="29655"/>
    <lineage>
        <taxon>Eukaryota</taxon>
        <taxon>Viridiplantae</taxon>
        <taxon>Streptophyta</taxon>
        <taxon>Embryophyta</taxon>
        <taxon>Tracheophyta</taxon>
        <taxon>Spermatophyta</taxon>
        <taxon>Magnoliopsida</taxon>
        <taxon>Liliopsida</taxon>
        <taxon>Zosteraceae</taxon>
        <taxon>Zostera</taxon>
    </lineage>
</organism>
<evidence type="ECO:0000256" key="3">
    <source>
        <dbReference type="ARBA" id="ARBA00022692"/>
    </source>
</evidence>
<dbReference type="Pfam" id="PF13839">
    <property type="entry name" value="PC-Esterase"/>
    <property type="match status" value="1"/>
</dbReference>
<keyword evidence="7 8" id="KW-0472">Membrane</keyword>
<dbReference type="GO" id="GO:0016407">
    <property type="term" value="F:acetyltransferase activity"/>
    <property type="evidence" value="ECO:0000318"/>
    <property type="project" value="GO_Central"/>
</dbReference>
<accession>A0A0K9PH44</accession>
<evidence type="ECO:0000256" key="6">
    <source>
        <dbReference type="ARBA" id="ARBA00023034"/>
    </source>
</evidence>
<protein>
    <submittedName>
        <fullName evidence="11">Trichome birefringence-like 14</fullName>
    </submittedName>
</protein>
<dbReference type="InterPro" id="IPR025846">
    <property type="entry name" value="TBL_N"/>
</dbReference>
<keyword evidence="6" id="KW-0333">Golgi apparatus</keyword>
<proteinExistence type="inferred from homology"/>